<gene>
    <name evidence="11" type="ORF">GCM10023168_27970</name>
</gene>
<dbReference type="CDD" id="cd16917">
    <property type="entry name" value="HATPase_UhpB-NarQ-NarX-like"/>
    <property type="match status" value="1"/>
</dbReference>
<evidence type="ECO:0000313" key="12">
    <source>
        <dbReference type="Proteomes" id="UP001500945"/>
    </source>
</evidence>
<feature type="transmembrane region" description="Helical" evidence="9">
    <location>
        <begin position="110"/>
        <end position="127"/>
    </location>
</feature>
<feature type="transmembrane region" description="Helical" evidence="9">
    <location>
        <begin position="79"/>
        <end position="98"/>
    </location>
</feature>
<feature type="transmembrane region" description="Helical" evidence="9">
    <location>
        <begin position="218"/>
        <end position="242"/>
    </location>
</feature>
<accession>A0ABP8KM11</accession>
<keyword evidence="8" id="KW-0902">Two-component regulatory system</keyword>
<evidence type="ECO:0000256" key="4">
    <source>
        <dbReference type="ARBA" id="ARBA00022679"/>
    </source>
</evidence>
<sequence>MAVLLPALGLVAVGSGFAGWSSVMIGAVVGVTGAVALLVLRRHPTHRIGWLLAVQSCLVAAMAPGGGGDNQWTFVAGQLLQGGWVLAIVCPVLIAYLFPDGHALSRGWATWIVAFVAGYVVFMLAAAGDRSGFVEVFPSHEPPLPTLSQPVAGVVGLVALAFVPASLVGAVISARRRYNRSTGQERLQLQWFALSALSLPAMMGLLWTTYFLDINSDAVVYPILAVGLSAIPVGIGIGILRWGLFDVELVLSRALTYGALSLGVIVLYAALLLLTERLLTNRSAAGLFAAAVVAVAVQPAHAWLRRRIERAVYGYRSQPHEALRMLADRAELADPLGLTESITATVAEALKVEQAWVEEDSEPEPGERVLRAPLVHRGVRLGDLAVGVPPGRQFSAADTELFHDLAKYAAVLVGAERLNAQLVRSRAGLVTAREEERRRLRRDLHDGLGPSLAAIVLKLNAAETRPTEGERRALLAETRDEARAAIAEVRRLVDDLRPPAIDEVGLLNAIRQRVGSLSADLTVEVDGPQEMPPLPAAVEVAAFRIASEAVTNAARHAGASRCRVTLELDDALAVTVTDNGRGAPVETRTGVGWTSMRERAAELGGSCTISTPLHGGLVVRAVLPLVDIPHDTDIEAEVTP</sequence>
<keyword evidence="3" id="KW-0597">Phosphoprotein</keyword>
<feature type="transmembrane region" description="Helical" evidence="9">
    <location>
        <begin position="191"/>
        <end position="212"/>
    </location>
</feature>
<dbReference type="PANTHER" id="PTHR24421:SF10">
    <property type="entry name" value="NITRATE_NITRITE SENSOR PROTEIN NARQ"/>
    <property type="match status" value="1"/>
</dbReference>
<dbReference type="Pfam" id="PF02518">
    <property type="entry name" value="HATPase_c"/>
    <property type="match status" value="1"/>
</dbReference>
<dbReference type="InterPro" id="IPR011712">
    <property type="entry name" value="Sig_transdc_His_kin_sub3_dim/P"/>
</dbReference>
<comment type="caution">
    <text evidence="11">The sequence shown here is derived from an EMBL/GenBank/DDBJ whole genome shotgun (WGS) entry which is preliminary data.</text>
</comment>
<name>A0ABP8KM11_9MICO</name>
<keyword evidence="6" id="KW-0418">Kinase</keyword>
<keyword evidence="5" id="KW-0547">Nucleotide-binding</keyword>
<dbReference type="SMART" id="SM00387">
    <property type="entry name" value="HATPase_c"/>
    <property type="match status" value="1"/>
</dbReference>
<dbReference type="SUPFAM" id="SSF55874">
    <property type="entry name" value="ATPase domain of HSP90 chaperone/DNA topoisomerase II/histidine kinase"/>
    <property type="match status" value="1"/>
</dbReference>
<evidence type="ECO:0000256" key="3">
    <source>
        <dbReference type="ARBA" id="ARBA00022553"/>
    </source>
</evidence>
<evidence type="ECO:0000256" key="6">
    <source>
        <dbReference type="ARBA" id="ARBA00022777"/>
    </source>
</evidence>
<dbReference type="EC" id="2.7.13.3" evidence="2"/>
<evidence type="ECO:0000256" key="1">
    <source>
        <dbReference type="ARBA" id="ARBA00000085"/>
    </source>
</evidence>
<protein>
    <recommendedName>
        <fullName evidence="2">histidine kinase</fullName>
        <ecNumber evidence="2">2.7.13.3</ecNumber>
    </recommendedName>
</protein>
<evidence type="ECO:0000256" key="8">
    <source>
        <dbReference type="ARBA" id="ARBA00023012"/>
    </source>
</evidence>
<dbReference type="InterPro" id="IPR003594">
    <property type="entry name" value="HATPase_dom"/>
</dbReference>
<dbReference type="PANTHER" id="PTHR24421">
    <property type="entry name" value="NITRATE/NITRITE SENSOR PROTEIN NARX-RELATED"/>
    <property type="match status" value="1"/>
</dbReference>
<feature type="transmembrane region" description="Helical" evidence="9">
    <location>
        <begin position="286"/>
        <end position="304"/>
    </location>
</feature>
<comment type="catalytic activity">
    <reaction evidence="1">
        <text>ATP + protein L-histidine = ADP + protein N-phospho-L-histidine.</text>
        <dbReference type="EC" id="2.7.13.3"/>
    </reaction>
</comment>
<organism evidence="11 12">
    <name type="scientific">Fodinibacter luteus</name>
    <dbReference type="NCBI Taxonomy" id="552064"/>
    <lineage>
        <taxon>Bacteria</taxon>
        <taxon>Bacillati</taxon>
        <taxon>Actinomycetota</taxon>
        <taxon>Actinomycetes</taxon>
        <taxon>Micrococcales</taxon>
        <taxon>Intrasporangiaceae</taxon>
        <taxon>Fodinibacter (ex Wang et al. 2009)</taxon>
    </lineage>
</organism>
<dbReference type="Proteomes" id="UP001500945">
    <property type="component" value="Unassembled WGS sequence"/>
</dbReference>
<proteinExistence type="predicted"/>
<dbReference type="InterPro" id="IPR036890">
    <property type="entry name" value="HATPase_C_sf"/>
</dbReference>
<evidence type="ECO:0000256" key="2">
    <source>
        <dbReference type="ARBA" id="ARBA00012438"/>
    </source>
</evidence>
<feature type="transmembrane region" description="Helical" evidence="9">
    <location>
        <begin position="147"/>
        <end position="171"/>
    </location>
</feature>
<evidence type="ECO:0000256" key="7">
    <source>
        <dbReference type="ARBA" id="ARBA00022840"/>
    </source>
</evidence>
<evidence type="ECO:0000256" key="9">
    <source>
        <dbReference type="SAM" id="Phobius"/>
    </source>
</evidence>
<dbReference type="InterPro" id="IPR050482">
    <property type="entry name" value="Sensor_HK_TwoCompSys"/>
</dbReference>
<evidence type="ECO:0000313" key="11">
    <source>
        <dbReference type="EMBL" id="GAA4409329.1"/>
    </source>
</evidence>
<keyword evidence="7" id="KW-0067">ATP-binding</keyword>
<evidence type="ECO:0000259" key="10">
    <source>
        <dbReference type="SMART" id="SM00387"/>
    </source>
</evidence>
<dbReference type="Gene3D" id="3.30.450.40">
    <property type="match status" value="1"/>
</dbReference>
<dbReference type="Gene3D" id="1.20.5.1930">
    <property type="match status" value="1"/>
</dbReference>
<feature type="transmembrane region" description="Helical" evidence="9">
    <location>
        <begin position="254"/>
        <end position="274"/>
    </location>
</feature>
<feature type="transmembrane region" description="Helical" evidence="9">
    <location>
        <begin position="24"/>
        <end position="41"/>
    </location>
</feature>
<dbReference type="Pfam" id="PF07730">
    <property type="entry name" value="HisKA_3"/>
    <property type="match status" value="1"/>
</dbReference>
<evidence type="ECO:0000256" key="5">
    <source>
        <dbReference type="ARBA" id="ARBA00022741"/>
    </source>
</evidence>
<dbReference type="Gene3D" id="3.30.565.10">
    <property type="entry name" value="Histidine kinase-like ATPase, C-terminal domain"/>
    <property type="match status" value="1"/>
</dbReference>
<keyword evidence="9" id="KW-0812">Transmembrane</keyword>
<feature type="transmembrane region" description="Helical" evidence="9">
    <location>
        <begin position="48"/>
        <end position="67"/>
    </location>
</feature>
<keyword evidence="12" id="KW-1185">Reference proteome</keyword>
<keyword evidence="9" id="KW-0472">Membrane</keyword>
<keyword evidence="4" id="KW-0808">Transferase</keyword>
<dbReference type="InterPro" id="IPR029016">
    <property type="entry name" value="GAF-like_dom_sf"/>
</dbReference>
<dbReference type="EMBL" id="BAABGM010000016">
    <property type="protein sequence ID" value="GAA4409329.1"/>
    <property type="molecule type" value="Genomic_DNA"/>
</dbReference>
<feature type="domain" description="Histidine kinase/HSP90-like ATPase" evidence="10">
    <location>
        <begin position="537"/>
        <end position="627"/>
    </location>
</feature>
<reference evidence="12" key="1">
    <citation type="journal article" date="2019" name="Int. J. Syst. Evol. Microbiol.">
        <title>The Global Catalogue of Microorganisms (GCM) 10K type strain sequencing project: providing services to taxonomists for standard genome sequencing and annotation.</title>
        <authorList>
            <consortium name="The Broad Institute Genomics Platform"/>
            <consortium name="The Broad Institute Genome Sequencing Center for Infectious Disease"/>
            <person name="Wu L."/>
            <person name="Ma J."/>
        </authorList>
    </citation>
    <scope>NUCLEOTIDE SEQUENCE [LARGE SCALE GENOMIC DNA]</scope>
    <source>
        <strain evidence="12">JCM 17809</strain>
    </source>
</reference>
<keyword evidence="9" id="KW-1133">Transmembrane helix</keyword>